<dbReference type="STRING" id="42249.A0A317STU7"/>
<reference evidence="1 2" key="1">
    <citation type="submission" date="2018-03" db="EMBL/GenBank/DDBJ databases">
        <title>Genomes of Pezizomycetes fungi and the evolution of truffles.</title>
        <authorList>
            <person name="Murat C."/>
            <person name="Payen T."/>
            <person name="Noel B."/>
            <person name="Kuo A."/>
            <person name="Martin F.M."/>
        </authorList>
    </citation>
    <scope>NUCLEOTIDE SEQUENCE [LARGE SCALE GENOMIC DNA]</scope>
    <source>
        <strain evidence="1">091103-1</strain>
    </source>
</reference>
<evidence type="ECO:0000313" key="2">
    <source>
        <dbReference type="Proteomes" id="UP000246991"/>
    </source>
</evidence>
<accession>A0A317STU7</accession>
<evidence type="ECO:0000313" key="1">
    <source>
        <dbReference type="EMBL" id="PWW77945.1"/>
    </source>
</evidence>
<dbReference type="OrthoDB" id="76567at2759"/>
<dbReference type="AlphaFoldDB" id="A0A317STU7"/>
<feature type="non-terminal residue" evidence="1">
    <location>
        <position position="256"/>
    </location>
</feature>
<organism evidence="1 2">
    <name type="scientific">Tuber magnatum</name>
    <name type="common">white Piedmont truffle</name>
    <dbReference type="NCBI Taxonomy" id="42249"/>
    <lineage>
        <taxon>Eukaryota</taxon>
        <taxon>Fungi</taxon>
        <taxon>Dikarya</taxon>
        <taxon>Ascomycota</taxon>
        <taxon>Pezizomycotina</taxon>
        <taxon>Pezizomycetes</taxon>
        <taxon>Pezizales</taxon>
        <taxon>Tuberaceae</taxon>
        <taxon>Tuber</taxon>
    </lineage>
</organism>
<dbReference type="Proteomes" id="UP000246991">
    <property type="component" value="Unassembled WGS sequence"/>
</dbReference>
<name>A0A317STU7_9PEZI</name>
<proteinExistence type="predicted"/>
<gene>
    <name evidence="1" type="ORF">C7212DRAFT_312706</name>
</gene>
<dbReference type="EMBL" id="PYWC01000018">
    <property type="protein sequence ID" value="PWW77945.1"/>
    <property type="molecule type" value="Genomic_DNA"/>
</dbReference>
<protein>
    <submittedName>
        <fullName evidence="1">Uncharacterized protein</fullName>
    </submittedName>
</protein>
<keyword evidence="2" id="KW-1185">Reference proteome</keyword>
<sequence length="256" mass="28800">MAEVFGNEAEPFGFRVSASRRKEAISESRSWDSESHPVLSGSADPRTPFTKLLGLIPGEDKLRFSTAVNLAERIKERIEQCLNSSSGRYVAVTGVAEGALAHIDQAFCKQGIRSSARFTYEGPLDSLIIRLMPGVPHDLISRSFFYQVGRKIDSFPGLVGTWFPLGSGEFEAHGRRKKQGDEAIKPATRSLETDWPSLVIEVGYSKSLQKLRFDAEWWLKYSAGQTRMVIIIKIKCNPNAIRLECWEMYRDPARRV</sequence>
<comment type="caution">
    <text evidence="1">The sequence shown here is derived from an EMBL/GenBank/DDBJ whole genome shotgun (WGS) entry which is preliminary data.</text>
</comment>